<dbReference type="Proteomes" id="UP000075714">
    <property type="component" value="Unassembled WGS sequence"/>
</dbReference>
<comment type="caution">
    <text evidence="1">The sequence shown here is derived from an EMBL/GenBank/DDBJ whole genome shotgun (WGS) entry which is preliminary data.</text>
</comment>
<evidence type="ECO:0000313" key="2">
    <source>
        <dbReference type="Proteomes" id="UP000075714"/>
    </source>
</evidence>
<name>A0A150FX61_GONPE</name>
<proteinExistence type="predicted"/>
<dbReference type="AlphaFoldDB" id="A0A150FX61"/>
<gene>
    <name evidence="1" type="ORF">GPECTOR_187g285</name>
</gene>
<dbReference type="EMBL" id="LSYV01000186">
    <property type="protein sequence ID" value="KXZ42189.1"/>
    <property type="molecule type" value="Genomic_DNA"/>
</dbReference>
<protein>
    <submittedName>
        <fullName evidence="1">Uncharacterized protein</fullName>
    </submittedName>
</protein>
<organism evidence="1 2">
    <name type="scientific">Gonium pectorale</name>
    <name type="common">Green alga</name>
    <dbReference type="NCBI Taxonomy" id="33097"/>
    <lineage>
        <taxon>Eukaryota</taxon>
        <taxon>Viridiplantae</taxon>
        <taxon>Chlorophyta</taxon>
        <taxon>core chlorophytes</taxon>
        <taxon>Chlorophyceae</taxon>
        <taxon>CS clade</taxon>
        <taxon>Chlamydomonadales</taxon>
        <taxon>Volvocaceae</taxon>
        <taxon>Gonium</taxon>
    </lineage>
</organism>
<keyword evidence="2" id="KW-1185">Reference proteome</keyword>
<evidence type="ECO:0000313" key="1">
    <source>
        <dbReference type="EMBL" id="KXZ42189.1"/>
    </source>
</evidence>
<accession>A0A150FX61</accession>
<sequence length="256" mass="25476">MPVVPQELKASVEAALDPETTPHEFAVVEKARMAQRLRRTVGLEHLLRWQLKAADLDEEGLKILLGISTTQAGGEQGSAAAVDDNDVNDAKQATNHAAEAGQAGNDHGGQAEEAVNAAGIIGAALCGRTSPTYGAAHGGGVEYGAAPADGPEHGTAHPDFIEYGARPAGGAAYGAADAGGPEYGVPPAGGAAYGAADASGPEPAVQRTVLPLPAARRLTPLSTFLVPASELERVQAVLVSAAAAAGGGPTAACVTA</sequence>
<reference evidence="2" key="1">
    <citation type="journal article" date="2016" name="Nat. Commun.">
        <title>The Gonium pectorale genome demonstrates co-option of cell cycle regulation during the evolution of multicellularity.</title>
        <authorList>
            <person name="Hanschen E.R."/>
            <person name="Marriage T.N."/>
            <person name="Ferris P.J."/>
            <person name="Hamaji T."/>
            <person name="Toyoda A."/>
            <person name="Fujiyama A."/>
            <person name="Neme R."/>
            <person name="Noguchi H."/>
            <person name="Minakuchi Y."/>
            <person name="Suzuki M."/>
            <person name="Kawai-Toyooka H."/>
            <person name="Smith D.R."/>
            <person name="Sparks H."/>
            <person name="Anderson J."/>
            <person name="Bakaric R."/>
            <person name="Luria V."/>
            <person name="Karger A."/>
            <person name="Kirschner M.W."/>
            <person name="Durand P.M."/>
            <person name="Michod R.E."/>
            <person name="Nozaki H."/>
            <person name="Olson B.J."/>
        </authorList>
    </citation>
    <scope>NUCLEOTIDE SEQUENCE [LARGE SCALE GENOMIC DNA]</scope>
    <source>
        <strain evidence="2">NIES-2863</strain>
    </source>
</reference>